<keyword evidence="6" id="KW-0443">Lipid metabolism</keyword>
<feature type="transmembrane region" description="Helical" evidence="10">
    <location>
        <begin position="49"/>
        <end position="71"/>
    </location>
</feature>
<evidence type="ECO:0000256" key="2">
    <source>
        <dbReference type="ARBA" id="ARBA00022516"/>
    </source>
</evidence>
<evidence type="ECO:0000256" key="1">
    <source>
        <dbReference type="ARBA" id="ARBA00022475"/>
    </source>
</evidence>
<protein>
    <recommendedName>
        <fullName evidence="12">Acyl-phosphate glycerol 3-phosphate acyltransferase</fullName>
    </recommendedName>
</protein>
<keyword evidence="5 10" id="KW-1133">Transmembrane helix</keyword>
<evidence type="ECO:0000256" key="9">
    <source>
        <dbReference type="ARBA" id="ARBA00023264"/>
    </source>
</evidence>
<dbReference type="GO" id="GO:0008654">
    <property type="term" value="P:phospholipid biosynthetic process"/>
    <property type="evidence" value="ECO:0007669"/>
    <property type="project" value="UniProtKB-KW"/>
</dbReference>
<evidence type="ECO:0000256" key="5">
    <source>
        <dbReference type="ARBA" id="ARBA00022989"/>
    </source>
</evidence>
<evidence type="ECO:0000256" key="10">
    <source>
        <dbReference type="SAM" id="Phobius"/>
    </source>
</evidence>
<feature type="non-terminal residue" evidence="11">
    <location>
        <position position="74"/>
    </location>
</feature>
<dbReference type="AlphaFoldDB" id="X1M9J1"/>
<dbReference type="Pfam" id="PF02660">
    <property type="entry name" value="G3P_acyltransf"/>
    <property type="match status" value="1"/>
</dbReference>
<dbReference type="EMBL" id="BARV01010969">
    <property type="protein sequence ID" value="GAI02994.1"/>
    <property type="molecule type" value="Genomic_DNA"/>
</dbReference>
<name>X1M9J1_9ZZZZ</name>
<evidence type="ECO:0000256" key="8">
    <source>
        <dbReference type="ARBA" id="ARBA00023209"/>
    </source>
</evidence>
<accession>X1M9J1</accession>
<proteinExistence type="predicted"/>
<keyword evidence="8" id="KW-0594">Phospholipid biosynthesis</keyword>
<evidence type="ECO:0000256" key="7">
    <source>
        <dbReference type="ARBA" id="ARBA00023136"/>
    </source>
</evidence>
<keyword evidence="2" id="KW-0444">Lipid biosynthesis</keyword>
<keyword evidence="1" id="KW-1003">Cell membrane</keyword>
<evidence type="ECO:0000256" key="3">
    <source>
        <dbReference type="ARBA" id="ARBA00022679"/>
    </source>
</evidence>
<keyword evidence="4 10" id="KW-0812">Transmembrane</keyword>
<feature type="transmembrane region" description="Helical" evidence="10">
    <location>
        <begin position="6"/>
        <end position="28"/>
    </location>
</feature>
<dbReference type="GO" id="GO:0005886">
    <property type="term" value="C:plasma membrane"/>
    <property type="evidence" value="ECO:0007669"/>
    <property type="project" value="InterPro"/>
</dbReference>
<dbReference type="PANTHER" id="PTHR30309:SF0">
    <property type="entry name" value="GLYCEROL-3-PHOSPHATE ACYLTRANSFERASE-RELATED"/>
    <property type="match status" value="1"/>
</dbReference>
<evidence type="ECO:0000256" key="4">
    <source>
        <dbReference type="ARBA" id="ARBA00022692"/>
    </source>
</evidence>
<evidence type="ECO:0008006" key="12">
    <source>
        <dbReference type="Google" id="ProtNLM"/>
    </source>
</evidence>
<keyword evidence="9" id="KW-1208">Phospholipid metabolism</keyword>
<dbReference type="InterPro" id="IPR003811">
    <property type="entry name" value="G3P_acylTferase_PlsY"/>
</dbReference>
<gene>
    <name evidence="11" type="ORF">S06H3_21017</name>
</gene>
<dbReference type="PANTHER" id="PTHR30309">
    <property type="entry name" value="INNER MEMBRANE PROTEIN YGIH"/>
    <property type="match status" value="1"/>
</dbReference>
<comment type="caution">
    <text evidence="11">The sequence shown here is derived from an EMBL/GenBank/DDBJ whole genome shotgun (WGS) entry which is preliminary data.</text>
</comment>
<evidence type="ECO:0000313" key="11">
    <source>
        <dbReference type="EMBL" id="GAI02994.1"/>
    </source>
</evidence>
<keyword evidence="7 10" id="KW-0472">Membrane</keyword>
<keyword evidence="3" id="KW-0808">Transferase</keyword>
<reference evidence="11" key="1">
    <citation type="journal article" date="2014" name="Front. Microbiol.">
        <title>High frequency of phylogenetically diverse reductive dehalogenase-homologous genes in deep subseafloor sedimentary metagenomes.</title>
        <authorList>
            <person name="Kawai M."/>
            <person name="Futagami T."/>
            <person name="Toyoda A."/>
            <person name="Takaki Y."/>
            <person name="Nishi S."/>
            <person name="Hori S."/>
            <person name="Arai W."/>
            <person name="Tsubouchi T."/>
            <person name="Morono Y."/>
            <person name="Uchiyama I."/>
            <person name="Ito T."/>
            <person name="Fujiyama A."/>
            <person name="Inagaki F."/>
            <person name="Takami H."/>
        </authorList>
    </citation>
    <scope>NUCLEOTIDE SEQUENCE</scope>
    <source>
        <strain evidence="11">Expedition CK06-06</strain>
    </source>
</reference>
<organism evidence="11">
    <name type="scientific">marine sediment metagenome</name>
    <dbReference type="NCBI Taxonomy" id="412755"/>
    <lineage>
        <taxon>unclassified sequences</taxon>
        <taxon>metagenomes</taxon>
        <taxon>ecological metagenomes</taxon>
    </lineage>
</organism>
<dbReference type="SMART" id="SM01207">
    <property type="entry name" value="G3P_acyltransf"/>
    <property type="match status" value="1"/>
</dbReference>
<dbReference type="GO" id="GO:0043772">
    <property type="term" value="F:acyl-phosphate glycerol-3-phosphate acyltransferase activity"/>
    <property type="evidence" value="ECO:0007669"/>
    <property type="project" value="InterPro"/>
</dbReference>
<sequence>MISQILFITIAIISAYLIGAFPSAYIAGRLRKGIDIREVGSRSMGAMNVFYKVGFLEGILVLAVDIGKGVLLAG</sequence>
<evidence type="ECO:0000256" key="6">
    <source>
        <dbReference type="ARBA" id="ARBA00023098"/>
    </source>
</evidence>